<feature type="compositionally biased region" description="Low complexity" evidence="1">
    <location>
        <begin position="631"/>
        <end position="655"/>
    </location>
</feature>
<reference evidence="3 4" key="2">
    <citation type="submission" date="2024-05" db="EMBL/GenBank/DDBJ databases">
        <authorList>
            <person name="Chen Y."/>
            <person name="Shah S."/>
            <person name="Dougan E. K."/>
            <person name="Thang M."/>
            <person name="Chan C."/>
        </authorList>
    </citation>
    <scope>NUCLEOTIDE SEQUENCE [LARGE SCALE GENOMIC DNA]</scope>
</reference>
<dbReference type="EMBL" id="CAMXCT030000087">
    <property type="protein sequence ID" value="CAL4760918.1"/>
    <property type="molecule type" value="Genomic_DNA"/>
</dbReference>
<proteinExistence type="predicted"/>
<feature type="compositionally biased region" description="Basic and acidic residues" evidence="1">
    <location>
        <begin position="579"/>
        <end position="596"/>
    </location>
</feature>
<reference evidence="2" key="1">
    <citation type="submission" date="2022-10" db="EMBL/GenBank/DDBJ databases">
        <authorList>
            <person name="Chen Y."/>
            <person name="Dougan E. K."/>
            <person name="Chan C."/>
            <person name="Rhodes N."/>
            <person name="Thang M."/>
        </authorList>
    </citation>
    <scope>NUCLEOTIDE SEQUENCE</scope>
</reference>
<keyword evidence="4" id="KW-1185">Reference proteome</keyword>
<feature type="region of interest" description="Disordered" evidence="1">
    <location>
        <begin position="412"/>
        <end position="682"/>
    </location>
</feature>
<evidence type="ECO:0000313" key="2">
    <source>
        <dbReference type="EMBL" id="CAI3973606.1"/>
    </source>
</evidence>
<dbReference type="AlphaFoldDB" id="A0A9P1BHQ2"/>
<sequence length="703" mass="74527">MIHSLKQQKGGKTRVGCKAGSHSDVASQKAPSEAPWPGGENVEDVAPSYGRAANAIHAQGDVGASQEPAAEAPRLGGEHVEDVAPSHERAADAIHAQGDVGASQVPSAEAPRPGGEHVEDVAPSHERAPERPADSNIDIEDSNQFYSNEKWKVDRNKQLKTCAKWAASEEIAAAAKRGLALNSSKLADRSALEVIPMRALMKECKLMGLDVSGLYAKCEVIKKLLAELNRAAEEQLRFKMKEDTPCTNEELRGDTQIPKDLEAELLPQPTGPPIALSPFPKAVPEPARPVDPPPDPFEFLGNRVVEEETTAQDPPHVDLESDVEEIELEASPEATSPHQEVRKPPAVAPEVIQEEVPSCGADGADVVPEAAPRPRASISELFRLPLEDLLLRCEAEGINVVPGESKGMLISRLKQAMSRSTEASRSVEEPDPPVPPAAETDTVAAAATAVPSAGPVPSLGPQVFHMASDESQDEGAGEDSDGDFFPDFPVRKEPEASANLEESSWMAQDVKMADDAQPQTQAAGEEEPQQQRFENSEGASTFSAQPPVAPEKLSEPEPASAQPRATPPASDPDPTLFTDPEKDGDHGASSSERDGGMFDFDDLDEAEVHVTPSKQTNSDGPSAAPMAEPIAPSVSARPVVDPVADPVVEPAPAAEGPETQPAKAEEVGSQNDDDGLKNPLLRFTTKAGSKAVLVCPTDSRIVE</sequence>
<protein>
    <submittedName>
        <fullName evidence="3">SAP domain-containing protein</fullName>
    </submittedName>
</protein>
<organism evidence="2">
    <name type="scientific">Cladocopium goreaui</name>
    <dbReference type="NCBI Taxonomy" id="2562237"/>
    <lineage>
        <taxon>Eukaryota</taxon>
        <taxon>Sar</taxon>
        <taxon>Alveolata</taxon>
        <taxon>Dinophyceae</taxon>
        <taxon>Suessiales</taxon>
        <taxon>Symbiodiniaceae</taxon>
        <taxon>Cladocopium</taxon>
    </lineage>
</organism>
<feature type="compositionally biased region" description="Acidic residues" evidence="1">
    <location>
        <begin position="470"/>
        <end position="484"/>
    </location>
</feature>
<evidence type="ECO:0000313" key="4">
    <source>
        <dbReference type="Proteomes" id="UP001152797"/>
    </source>
</evidence>
<comment type="caution">
    <text evidence="2">The sequence shown here is derived from an EMBL/GenBank/DDBJ whole genome shotgun (WGS) entry which is preliminary data.</text>
</comment>
<evidence type="ECO:0000313" key="3">
    <source>
        <dbReference type="EMBL" id="CAL4760918.1"/>
    </source>
</evidence>
<feature type="compositionally biased region" description="Basic and acidic residues" evidence="1">
    <location>
        <begin position="76"/>
        <end position="92"/>
    </location>
</feature>
<gene>
    <name evidence="2" type="ORF">C1SCF055_LOCUS2095</name>
</gene>
<feature type="compositionally biased region" description="Basic and acidic residues" evidence="1">
    <location>
        <begin position="114"/>
        <end position="133"/>
    </location>
</feature>
<dbReference type="OrthoDB" id="430888at2759"/>
<feature type="compositionally biased region" description="Low complexity" evidence="1">
    <location>
        <begin position="437"/>
        <end position="457"/>
    </location>
</feature>
<dbReference type="EMBL" id="CAMXCT010000087">
    <property type="protein sequence ID" value="CAI3973606.1"/>
    <property type="molecule type" value="Genomic_DNA"/>
</dbReference>
<dbReference type="Proteomes" id="UP001152797">
    <property type="component" value="Unassembled WGS sequence"/>
</dbReference>
<feature type="compositionally biased region" description="Polar residues" evidence="1">
    <location>
        <begin position="530"/>
        <end position="544"/>
    </location>
</feature>
<name>A0A9P1BHQ2_9DINO</name>
<accession>A0A9P1BHQ2</accession>
<feature type="region of interest" description="Disordered" evidence="1">
    <location>
        <begin position="1"/>
        <end position="138"/>
    </location>
</feature>
<evidence type="ECO:0000256" key="1">
    <source>
        <dbReference type="SAM" id="MobiDB-lite"/>
    </source>
</evidence>
<dbReference type="EMBL" id="CAMXCT020000087">
    <property type="protein sequence ID" value="CAL1126981.1"/>
    <property type="molecule type" value="Genomic_DNA"/>
</dbReference>